<dbReference type="InterPro" id="IPR050090">
    <property type="entry name" value="Tyrosine_recombinase_XerCD"/>
</dbReference>
<dbReference type="Pfam" id="PF00589">
    <property type="entry name" value="Phage_integrase"/>
    <property type="match status" value="1"/>
</dbReference>
<organism evidence="5">
    <name type="scientific">marine sediment metagenome</name>
    <dbReference type="NCBI Taxonomy" id="412755"/>
    <lineage>
        <taxon>unclassified sequences</taxon>
        <taxon>metagenomes</taxon>
        <taxon>ecological metagenomes</taxon>
    </lineage>
</organism>
<dbReference type="InterPro" id="IPR044068">
    <property type="entry name" value="CB"/>
</dbReference>
<evidence type="ECO:0000256" key="1">
    <source>
        <dbReference type="ARBA" id="ARBA00023125"/>
    </source>
</evidence>
<sequence length="252" mass="29304">QPATIARYRQCLKTYQEWLGADEISSDSAKEFIDYLRQQGFKPSTVRLYYHVLKPFLSHLGIPLRVKLKKERRLPTYHGPDEVRAMLETIQSRKDRWSKLKERDRLIVLVLAYTGIRRGELLSLRLRDINFHDRMMRIRGKGDRERVIPIAGALYTPLRNYTRDMQPGDHLFPLRPKRIWEIITRYAKLAGIEDVHPHSFRHYVATQLVGRGVSIDKVQQLLGHADIASTAIYFDVLPQHLNSAVSALPKVS</sequence>
<feature type="domain" description="Core-binding (CB)" evidence="4">
    <location>
        <begin position="1"/>
        <end position="61"/>
    </location>
</feature>
<dbReference type="PROSITE" id="PS51900">
    <property type="entry name" value="CB"/>
    <property type="match status" value="1"/>
</dbReference>
<accession>X1NLM4</accession>
<dbReference type="EMBL" id="BARV01025452">
    <property type="protein sequence ID" value="GAI44478.1"/>
    <property type="molecule type" value="Genomic_DNA"/>
</dbReference>
<dbReference type="GO" id="GO:0015074">
    <property type="term" value="P:DNA integration"/>
    <property type="evidence" value="ECO:0007669"/>
    <property type="project" value="InterPro"/>
</dbReference>
<feature type="non-terminal residue" evidence="5">
    <location>
        <position position="1"/>
    </location>
</feature>
<evidence type="ECO:0000259" key="3">
    <source>
        <dbReference type="PROSITE" id="PS51898"/>
    </source>
</evidence>
<feature type="domain" description="Tyr recombinase" evidence="3">
    <location>
        <begin position="73"/>
        <end position="246"/>
    </location>
</feature>
<keyword evidence="1" id="KW-0238">DNA-binding</keyword>
<proteinExistence type="predicted"/>
<dbReference type="InterPro" id="IPR010998">
    <property type="entry name" value="Integrase_recombinase_N"/>
</dbReference>
<dbReference type="PANTHER" id="PTHR30349:SF41">
    <property type="entry name" value="INTEGRASE_RECOMBINASE PROTEIN MJ0367-RELATED"/>
    <property type="match status" value="1"/>
</dbReference>
<gene>
    <name evidence="5" type="ORF">S06H3_41321</name>
</gene>
<dbReference type="InterPro" id="IPR002104">
    <property type="entry name" value="Integrase_catalytic"/>
</dbReference>
<name>X1NLM4_9ZZZZ</name>
<dbReference type="Gene3D" id="1.10.443.10">
    <property type="entry name" value="Intergrase catalytic core"/>
    <property type="match status" value="1"/>
</dbReference>
<comment type="caution">
    <text evidence="5">The sequence shown here is derived from an EMBL/GenBank/DDBJ whole genome shotgun (WGS) entry which is preliminary data.</text>
</comment>
<reference evidence="5" key="1">
    <citation type="journal article" date="2014" name="Front. Microbiol.">
        <title>High frequency of phylogenetically diverse reductive dehalogenase-homologous genes in deep subseafloor sedimentary metagenomes.</title>
        <authorList>
            <person name="Kawai M."/>
            <person name="Futagami T."/>
            <person name="Toyoda A."/>
            <person name="Takaki Y."/>
            <person name="Nishi S."/>
            <person name="Hori S."/>
            <person name="Arai W."/>
            <person name="Tsubouchi T."/>
            <person name="Morono Y."/>
            <person name="Uchiyama I."/>
            <person name="Ito T."/>
            <person name="Fujiyama A."/>
            <person name="Inagaki F."/>
            <person name="Takami H."/>
        </authorList>
    </citation>
    <scope>NUCLEOTIDE SEQUENCE</scope>
    <source>
        <strain evidence="5">Expedition CK06-06</strain>
    </source>
</reference>
<dbReference type="Gene3D" id="1.10.150.130">
    <property type="match status" value="1"/>
</dbReference>
<protein>
    <recommendedName>
        <fullName evidence="6">Tyr recombinase domain-containing protein</fullName>
    </recommendedName>
</protein>
<evidence type="ECO:0000256" key="2">
    <source>
        <dbReference type="ARBA" id="ARBA00023172"/>
    </source>
</evidence>
<dbReference type="SUPFAM" id="SSF56349">
    <property type="entry name" value="DNA breaking-rejoining enzymes"/>
    <property type="match status" value="1"/>
</dbReference>
<evidence type="ECO:0000313" key="5">
    <source>
        <dbReference type="EMBL" id="GAI44478.1"/>
    </source>
</evidence>
<dbReference type="PROSITE" id="PS51898">
    <property type="entry name" value="TYR_RECOMBINASE"/>
    <property type="match status" value="1"/>
</dbReference>
<evidence type="ECO:0008006" key="6">
    <source>
        <dbReference type="Google" id="ProtNLM"/>
    </source>
</evidence>
<dbReference type="InterPro" id="IPR011010">
    <property type="entry name" value="DNA_brk_join_enz"/>
</dbReference>
<evidence type="ECO:0000259" key="4">
    <source>
        <dbReference type="PROSITE" id="PS51900"/>
    </source>
</evidence>
<dbReference type="GO" id="GO:0006310">
    <property type="term" value="P:DNA recombination"/>
    <property type="evidence" value="ECO:0007669"/>
    <property type="project" value="UniProtKB-KW"/>
</dbReference>
<dbReference type="PANTHER" id="PTHR30349">
    <property type="entry name" value="PHAGE INTEGRASE-RELATED"/>
    <property type="match status" value="1"/>
</dbReference>
<dbReference type="GO" id="GO:0003677">
    <property type="term" value="F:DNA binding"/>
    <property type="evidence" value="ECO:0007669"/>
    <property type="project" value="UniProtKB-KW"/>
</dbReference>
<dbReference type="AlphaFoldDB" id="X1NLM4"/>
<dbReference type="InterPro" id="IPR013762">
    <property type="entry name" value="Integrase-like_cat_sf"/>
</dbReference>
<keyword evidence="2" id="KW-0233">DNA recombination</keyword>